<proteinExistence type="predicted"/>
<dbReference type="EMBL" id="JASJOU010000015">
    <property type="protein sequence ID" value="MDJ1505180.1"/>
    <property type="molecule type" value="Genomic_DNA"/>
</dbReference>
<sequence length="154" mass="18371">MKLFIFIILLSFLSQVGWGQTKGEIRNLLEKDSIHMLVSKYGETEAIRKLMHYAEYEFNPQKDAWYDLQDVDSVLVELMVSTHYTSMRMQAFYWIWLIVTKQTQRVKDKYLGLLIDRRDSLILYDLVRDKSKSNFALVKRWNNSENELSKAYKS</sequence>
<name>A0AAE3RBI2_9BACT</name>
<dbReference type="AlphaFoldDB" id="A0AAE3RBI2"/>
<evidence type="ECO:0000313" key="1">
    <source>
        <dbReference type="EMBL" id="MDJ1505180.1"/>
    </source>
</evidence>
<accession>A0AAE3RBI2</accession>
<gene>
    <name evidence="1" type="ORF">QNI22_31275</name>
</gene>
<dbReference type="Proteomes" id="UP001232063">
    <property type="component" value="Unassembled WGS sequence"/>
</dbReference>
<protein>
    <submittedName>
        <fullName evidence="1">Uncharacterized protein</fullName>
    </submittedName>
</protein>
<reference evidence="1" key="1">
    <citation type="submission" date="2023-05" db="EMBL/GenBank/DDBJ databases">
        <authorList>
            <person name="Zhang X."/>
        </authorList>
    </citation>
    <scope>NUCLEOTIDE SEQUENCE</scope>
    <source>
        <strain evidence="1">BD1B2-1</strain>
    </source>
</reference>
<keyword evidence="2" id="KW-1185">Reference proteome</keyword>
<comment type="caution">
    <text evidence="1">The sequence shown here is derived from an EMBL/GenBank/DDBJ whole genome shotgun (WGS) entry which is preliminary data.</text>
</comment>
<organism evidence="1 2">
    <name type="scientific">Xanthocytophaga agilis</name>
    <dbReference type="NCBI Taxonomy" id="3048010"/>
    <lineage>
        <taxon>Bacteria</taxon>
        <taxon>Pseudomonadati</taxon>
        <taxon>Bacteroidota</taxon>
        <taxon>Cytophagia</taxon>
        <taxon>Cytophagales</taxon>
        <taxon>Rhodocytophagaceae</taxon>
        <taxon>Xanthocytophaga</taxon>
    </lineage>
</organism>
<evidence type="ECO:0000313" key="2">
    <source>
        <dbReference type="Proteomes" id="UP001232063"/>
    </source>
</evidence>
<dbReference type="RefSeq" id="WP_314517013.1">
    <property type="nucleotide sequence ID" value="NZ_JASJOU010000015.1"/>
</dbReference>